<evidence type="ECO:0000313" key="2">
    <source>
        <dbReference type="EMBL" id="SIT11118.1"/>
    </source>
</evidence>
<name>A0A1N7PKL1_9BACT</name>
<feature type="transmembrane region" description="Helical" evidence="1">
    <location>
        <begin position="20"/>
        <end position="41"/>
    </location>
</feature>
<dbReference type="Proteomes" id="UP000186026">
    <property type="component" value="Unassembled WGS sequence"/>
</dbReference>
<dbReference type="STRING" id="529505.SAMN05421761_11733"/>
<evidence type="ECO:0000256" key="1">
    <source>
        <dbReference type="SAM" id="Phobius"/>
    </source>
</evidence>
<evidence type="ECO:0000313" key="3">
    <source>
        <dbReference type="Proteomes" id="UP000186026"/>
    </source>
</evidence>
<reference evidence="3" key="1">
    <citation type="submission" date="2017-01" db="EMBL/GenBank/DDBJ databases">
        <authorList>
            <person name="Varghese N."/>
            <person name="Submissions S."/>
        </authorList>
    </citation>
    <scope>NUCLEOTIDE SEQUENCE [LARGE SCALE GENOMIC DNA]</scope>
    <source>
        <strain evidence="3">DSM 46698</strain>
    </source>
</reference>
<dbReference type="Pfam" id="PF03929">
    <property type="entry name" value="PepSY_TM"/>
    <property type="match status" value="1"/>
</dbReference>
<gene>
    <name evidence="2" type="ORF">SAMN05421761_11733</name>
</gene>
<organism evidence="2 3">
    <name type="scientific">Belliella pelovolcani</name>
    <dbReference type="NCBI Taxonomy" id="529505"/>
    <lineage>
        <taxon>Bacteria</taxon>
        <taxon>Pseudomonadati</taxon>
        <taxon>Bacteroidota</taxon>
        <taxon>Cytophagia</taxon>
        <taxon>Cytophagales</taxon>
        <taxon>Cyclobacteriaceae</taxon>
        <taxon>Belliella</taxon>
    </lineage>
</organism>
<dbReference type="RefSeq" id="WP_076502719.1">
    <property type="nucleotide sequence ID" value="NZ_FTOP01000017.1"/>
</dbReference>
<keyword evidence="1" id="KW-0472">Membrane</keyword>
<proteinExistence type="predicted"/>
<sequence>MPKINQLVTQTRISRRLHKWFGVPIAVFLILVSVTAIMLAWKKEMRLIPTSQKTRVAEGASWIPVEQIIVAATTHMKDSVGKSYEIDRVDIRPDKGIAKVVFKRHFTEIQVDGLSGEILSVSQRNSDLIEKIHDGSILDFIFGRDGGVKHIYSTVTSIFLILLCVTGLLLWYNPKAIKKEKARRIER</sequence>
<accession>A0A1N7PKL1</accession>
<dbReference type="AlphaFoldDB" id="A0A1N7PKL1"/>
<dbReference type="EMBL" id="FTOP01000017">
    <property type="protein sequence ID" value="SIT11118.1"/>
    <property type="molecule type" value="Genomic_DNA"/>
</dbReference>
<feature type="transmembrane region" description="Helical" evidence="1">
    <location>
        <begin position="151"/>
        <end position="172"/>
    </location>
</feature>
<protein>
    <submittedName>
        <fullName evidence="2">PepSY-associated TM region</fullName>
    </submittedName>
</protein>
<keyword evidence="1" id="KW-1133">Transmembrane helix</keyword>
<dbReference type="InterPro" id="IPR005625">
    <property type="entry name" value="PepSY-ass_TM"/>
</dbReference>
<keyword evidence="1" id="KW-0812">Transmembrane</keyword>
<keyword evidence="3" id="KW-1185">Reference proteome</keyword>
<dbReference type="OrthoDB" id="271465at2"/>